<dbReference type="GeneID" id="116308982"/>
<feature type="signal peptide" evidence="3">
    <location>
        <begin position="1"/>
        <end position="34"/>
    </location>
</feature>
<feature type="domain" description="F5/8 type C" evidence="4">
    <location>
        <begin position="1349"/>
        <end position="1504"/>
    </location>
</feature>
<feature type="compositionally biased region" description="Polar residues" evidence="2">
    <location>
        <begin position="679"/>
        <end position="690"/>
    </location>
</feature>
<keyword evidence="5" id="KW-1185">Reference proteome</keyword>
<dbReference type="RefSeq" id="XP_031575396.1">
    <property type="nucleotide sequence ID" value="XM_031719536.1"/>
</dbReference>
<feature type="chain" id="PRO_5027784009" evidence="3">
    <location>
        <begin position="35"/>
        <end position="2968"/>
    </location>
</feature>
<feature type="domain" description="F5/8 type C" evidence="4">
    <location>
        <begin position="1583"/>
        <end position="1650"/>
    </location>
</feature>
<feature type="domain" description="F5/8 type C" evidence="4">
    <location>
        <begin position="2403"/>
        <end position="2549"/>
    </location>
</feature>
<dbReference type="PANTHER" id="PTHR24543">
    <property type="entry name" value="MULTICOPPER OXIDASE-RELATED"/>
    <property type="match status" value="1"/>
</dbReference>
<dbReference type="SUPFAM" id="SSF49785">
    <property type="entry name" value="Galactose-binding domain-like"/>
    <property type="match status" value="19"/>
</dbReference>
<protein>
    <submittedName>
        <fullName evidence="6">Uncharacterized protein LOC116308982</fullName>
    </submittedName>
</protein>
<evidence type="ECO:0000256" key="2">
    <source>
        <dbReference type="SAM" id="MobiDB-lite"/>
    </source>
</evidence>
<gene>
    <name evidence="6" type="primary">LOC116308982</name>
</gene>
<dbReference type="CDD" id="cd00057">
    <property type="entry name" value="FA58C"/>
    <property type="match status" value="10"/>
</dbReference>
<dbReference type="Pfam" id="PF00754">
    <property type="entry name" value="F5_F8_type_C"/>
    <property type="match status" value="17"/>
</dbReference>
<dbReference type="FunFam" id="2.60.120.260:FF:000002">
    <property type="entry name" value="Coagulation factor VIII"/>
    <property type="match status" value="1"/>
</dbReference>
<dbReference type="InterPro" id="IPR008979">
    <property type="entry name" value="Galactose-bd-like_sf"/>
</dbReference>
<feature type="domain" description="F5/8 type C" evidence="4">
    <location>
        <begin position="817"/>
        <end position="934"/>
    </location>
</feature>
<feature type="domain" description="F5/8 type C" evidence="4">
    <location>
        <begin position="2688"/>
        <end position="2839"/>
    </location>
</feature>
<feature type="domain" description="F5/8 type C" evidence="4">
    <location>
        <begin position="37"/>
        <end position="177"/>
    </location>
</feature>
<dbReference type="SMART" id="SM00231">
    <property type="entry name" value="FA58C"/>
    <property type="match status" value="17"/>
</dbReference>
<evidence type="ECO:0000256" key="1">
    <source>
        <dbReference type="ARBA" id="ARBA00023157"/>
    </source>
</evidence>
<dbReference type="OrthoDB" id="5973089at2759"/>
<feature type="domain" description="F5/8 type C" evidence="4">
    <location>
        <begin position="180"/>
        <end position="367"/>
    </location>
</feature>
<dbReference type="Proteomes" id="UP000515163">
    <property type="component" value="Unplaced"/>
</dbReference>
<dbReference type="PROSITE" id="PS01286">
    <property type="entry name" value="FA58C_2"/>
    <property type="match status" value="5"/>
</dbReference>
<evidence type="ECO:0000313" key="6">
    <source>
        <dbReference type="RefSeq" id="XP_031575396.1"/>
    </source>
</evidence>
<feature type="domain" description="F5/8 type C" evidence="4">
    <location>
        <begin position="1807"/>
        <end position="1954"/>
    </location>
</feature>
<dbReference type="FunFam" id="2.60.120.260:FF:000016">
    <property type="entry name" value="Contactin-associated protein-like 4 isoform 1"/>
    <property type="match status" value="3"/>
</dbReference>
<proteinExistence type="predicted"/>
<evidence type="ECO:0000313" key="5">
    <source>
        <dbReference type="Proteomes" id="UP000515163"/>
    </source>
</evidence>
<keyword evidence="3" id="KW-0732">Signal</keyword>
<evidence type="ECO:0000256" key="3">
    <source>
        <dbReference type="SAM" id="SignalP"/>
    </source>
</evidence>
<sequence>MNENSLSKPLVLRALTIKLSIVFLWVSCLQSVSANACSSPLGVENGETILSADIEFSNRKAADAKLNKSGGWCQSISNEGYLQVKFKEERFITGVATQGSVGYGQVLEYKLQFSEDETEWWDYMEDGKVKVFNGNLGDESEVVRNDLTIPVRALLLRFRPLRSRGSYTCLRIEAYGCKACGNPLGFEDGRIPDSSFSTPKILKKGYEAYRARLNKYLGGGSWCPPGKSHEAYLRIDLGKVHIIDAILTQGNPNSKLYYYYQTESASCSSSDPTLVKKTDENNVTTCTITRKKYSPAFVKTYFLDYSIDGIQWRTYGEKGSANKILTANRDENTIKTSSLFPKPKARYVSYRPRTSLYNHCSRLEILGCEACMGDIGLSHGRIPNQQMTSSSNAGSDFQPWLARLKNPRRAWCANKSDSAPYLQVDLWNTHKIRHISTQGFSSTSDNWVQEYTIGFSTDGDEWFTYKENGVKKVFTGNSDSESEVKISLSSPIYAVYIRVLPTKWIGESACLRLELYGCKAASDGLGMEAGETMTLISNHRYSGYYPSYGRLNHDYGYIGDIPGIPEQSLFFRVDLGPSSAIITGIATQRYKGQNHYVRRYSLRFSDDMLEWMTYNEGGNPKMFEGNHLRFTTVRYTFRNNVTTRYVELVVKEGNGRRIGLRMELYGIKYCEQPLGMENGQISNDSLTSPDSKPDNPPGNARLNGPSAWCGTDIYKSYLEIDFKTLHRITAIAMQGNPTAAEYVKTYELFFRRESPEWEIYRQDGKSKVFKGASTSTLAVIERPVHPILATMIRIKALTYRGSVCMRVEIYGCKEIHCSSSVGLTTFQVPANKISASSSFGPSYLPNHGRLDTHLGYGAWCAAVHDGQQFLQIDLPRMYVINGFASQGKHRLSKDGLGDAWVTSYKVSYSKDLFQWEYLQDVNYTEVLVANVKNNMCNSSIANNSSTSNGTIFSSNNTSSNGTIFSSNSTTSNNSTASNGTISSNNNTSNCSQANATLEYTVKKVQIYFDKIFYGNSKFNVTVKHMLQTPFKSKVVRFQPRSWFNMPCMRVELYGCKDCFTPLGMVDGKIPDSALRADMWSYTSTAPKYARLYSNGNWIYNSMNDNQFLHIYVGPQTKFISAVATESTSHSFVKVFTVSFSPNGGDWMDYMENGKAKFFRGNFNLWSPALNHFSYPLKAQYVKLNIKAVSKNSIRLRVELYGCAVDCYKPILPSIADENFEATSSDISVDHHPHNARLSLLANITAWCPSNSNPNNKLEVNLGKSFLISQVAIQGYKDQLTKKVRLYYKENTTPWVMYTDNFGRSDLLANSNDSSITRIFIKYPFKASYISFLALELEKRSCMRVEVYGCKECQEKITSNQEFETNSGVQASSYFDPNFKPKFGSMRYGVPNNAWCAQYNDNQQFLQFDNLVDFKITGITTTGSAISPNESNGSWVNKYRLEYSSDGKVWKNYTENGYVKIFNGSESYQDEALQAVDQHLVARFVRLFPTRWQNWICMKASLTGCSDCSSALGLETKKLKTIRSSWSSTYRYPTYGILHSGSGFVANNYLHFQIFLEIQLQTSRASITAVAMQPDYHDNIGVWTYYLSYNLNGEQWFDYNENGATRYFRGYRDRETAVKQVLSRPITVRFIRFNPLIWRSRVGFRVELYGCQACEKPLGMRSGQIKNTSITASTYEAGYEPWFGRIGSNGSWCSQFSSPHKHHYLQVDLEMPAQVSGLEIEGDAVTSKYVQQVLVSYSKDEGYWKMITKDGETFSLFDANLNGPDMTIIEFPRPITARYVRVNPKRWNLGICMRIELRGCRDVQKENCTTTIGMEHGYIKNETISASSSLGPDYQPWFARLNTNILGGGWCAGANNSNQYLHVNFVEHYKVKILFLQGKSGSPSAWLTKFSVQYSLDGSAWTTYREQSNEVFDGIRNGQETIKLALENPFIARYIRILPREWHNWVCMRIEFAGCKVLAQAYGLETQEVGPELLSGSHITSTRFEYARLYFNNRWYSNLQTGVEYLEITLQPFGKVITAFAVQGFHRLITMYTVSYSVDDKNWYGYKVDGKVKMFKVLEDLIKVSRVVLSRPLLASKLRITPKQWITGIALRTELYGYDSCFDRLKIGSLHNSSLNASSSLPNHEPWRAKFGGAKNDSWCPVTTSPNEYLEIDLGDTYLVSAIATEGDPMKNCWINKFSLEYKEPENDTWQYYGKQTLHTLEKISFRAADPLIPRYLVKMEHKLEARYVRIHPEESIECPCLRFEIYGCQACEIELGMTTSRIKDDAITASGYLNPASLPSNARLYSKEGLGAWCAGPNETSPFLQVDLFWVHKVRSIATQGRNDGAAWVEQFTLSYREDNKHWQNYSEGGITKVFTANNDGSFVVKHSMNLERVRYLRIHPVKWHQAACLRLELYGCEVTMKSYGVALGMQDRSIPDSAITASYWSFSPYYARLFKVDGGWSSTAYNRNKFLLIDLGLVKTLVTRIATQGWTSSGHSVLEYHLSLSREGIFWFRYMENGQPKIFNGNSYKDTQTPVEHNLHHTILTRYLKFEVLRYYYNPAMRVEAYGYREYPKSLLGNGSNPNSVDYVIKSSSNLTVDSFPVSHATPGVSWCSEFNDSRQYLQVDFKRDVLVSAIRLDIIETTSSTSVVLFYAMSGQGFRPLKQGNVSKVFYNGMNLFQLKMVVSGIRIMPTWQNTMCLHLDILGEDMSNPIGFQDQRVQDQTMSASTQLTAFTRPSYGRVSLDNVRDAWCAGEEDSNQFLSIDIGYIQVIDRVATQGRHTTGLDSWVTKYSIRYSEDGVDWKWCKTENETVKIFEGNTDYYMVVKNKLPKPVRARYVEVHPRSWQGNLCMRIELYGYTACANPLGMNTGLIPDSSISGVGTSTSLRLPIYARLHKFLGDGAWCAKPSSAEKYLQIDLGIDRLISGFATQGSQKIADAFVKSYNVFYRPNDGSWTFYTENATKHKLKTCVHTWFLETVLENTILAGH</sequence>
<organism evidence="5 6">
    <name type="scientific">Actinia tenebrosa</name>
    <name type="common">Australian red waratah sea anemone</name>
    <dbReference type="NCBI Taxonomy" id="6105"/>
    <lineage>
        <taxon>Eukaryota</taxon>
        <taxon>Metazoa</taxon>
        <taxon>Cnidaria</taxon>
        <taxon>Anthozoa</taxon>
        <taxon>Hexacorallia</taxon>
        <taxon>Actiniaria</taxon>
        <taxon>Actiniidae</taxon>
        <taxon>Actinia</taxon>
    </lineage>
</organism>
<feature type="domain" description="F5/8 type C" evidence="4">
    <location>
        <begin position="1058"/>
        <end position="1202"/>
    </location>
</feature>
<dbReference type="KEGG" id="aten:116308982"/>
<dbReference type="InParanoid" id="A0A6P8J5J3"/>
<dbReference type="PROSITE" id="PS01285">
    <property type="entry name" value="FA58C_1"/>
    <property type="match status" value="5"/>
</dbReference>
<keyword evidence="1" id="KW-1015">Disulfide bond</keyword>
<feature type="domain" description="F5/8 type C" evidence="4">
    <location>
        <begin position="1206"/>
        <end position="1348"/>
    </location>
</feature>
<evidence type="ECO:0000259" key="4">
    <source>
        <dbReference type="PROSITE" id="PS50022"/>
    </source>
</evidence>
<reference evidence="6" key="1">
    <citation type="submission" date="2025-08" db="UniProtKB">
        <authorList>
            <consortium name="RefSeq"/>
        </authorList>
    </citation>
    <scope>IDENTIFICATION</scope>
    <source>
        <tissue evidence="6">Tentacle</tissue>
    </source>
</reference>
<dbReference type="InterPro" id="IPR000421">
    <property type="entry name" value="FA58C"/>
</dbReference>
<feature type="domain" description="F5/8 type C" evidence="4">
    <location>
        <begin position="2100"/>
        <end position="2248"/>
    </location>
</feature>
<dbReference type="PROSITE" id="PS50022">
    <property type="entry name" value="FA58C_3"/>
    <property type="match status" value="18"/>
</dbReference>
<feature type="domain" description="F5/8 type C" evidence="4">
    <location>
        <begin position="2250"/>
        <end position="2397"/>
    </location>
</feature>
<feature type="domain" description="F5/8 type C" evidence="4">
    <location>
        <begin position="520"/>
        <end position="667"/>
    </location>
</feature>
<feature type="domain" description="F5/8 type C" evidence="4">
    <location>
        <begin position="368"/>
        <end position="518"/>
    </location>
</feature>
<feature type="domain" description="F5/8 type C" evidence="4">
    <location>
        <begin position="1653"/>
        <end position="1799"/>
    </location>
</feature>
<feature type="region of interest" description="Disordered" evidence="2">
    <location>
        <begin position="679"/>
        <end position="704"/>
    </location>
</feature>
<dbReference type="Gene3D" id="2.60.120.260">
    <property type="entry name" value="Galactose-binding domain-like"/>
    <property type="match status" value="20"/>
</dbReference>
<feature type="domain" description="F5/8 type C" evidence="4">
    <location>
        <begin position="2842"/>
        <end position="2968"/>
    </location>
</feature>
<accession>A0A6P8J5J3</accession>
<feature type="domain" description="F5/8 type C" evidence="4">
    <location>
        <begin position="1956"/>
        <end position="2097"/>
    </location>
</feature>
<name>A0A6P8J5J3_ACTTE</name>
<feature type="domain" description="F5/8 type C" evidence="4">
    <location>
        <begin position="670"/>
        <end position="812"/>
    </location>
</feature>